<protein>
    <submittedName>
        <fullName evidence="1">Uncharacterized protein</fullName>
    </submittedName>
</protein>
<organism evidence="1 2">
    <name type="scientific">Alcaligenes faecalis</name>
    <dbReference type="NCBI Taxonomy" id="511"/>
    <lineage>
        <taxon>Bacteria</taxon>
        <taxon>Pseudomonadati</taxon>
        <taxon>Pseudomonadota</taxon>
        <taxon>Betaproteobacteria</taxon>
        <taxon>Burkholderiales</taxon>
        <taxon>Alcaligenaceae</taxon>
        <taxon>Alcaligenes</taxon>
    </lineage>
</organism>
<evidence type="ECO:0000313" key="1">
    <source>
        <dbReference type="EMBL" id="PWE14906.1"/>
    </source>
</evidence>
<comment type="caution">
    <text evidence="1">The sequence shown here is derived from an EMBL/GenBank/DDBJ whole genome shotgun (WGS) entry which is preliminary data.</text>
</comment>
<dbReference type="Proteomes" id="UP000245216">
    <property type="component" value="Unassembled WGS sequence"/>
</dbReference>
<proteinExistence type="predicted"/>
<name>A0A2U2BLP2_ALCFA</name>
<dbReference type="EMBL" id="QEXO01000002">
    <property type="protein sequence ID" value="PWE14906.1"/>
    <property type="molecule type" value="Genomic_DNA"/>
</dbReference>
<dbReference type="RefSeq" id="WP_109088938.1">
    <property type="nucleotide sequence ID" value="NZ_QEXO01000002.1"/>
</dbReference>
<reference evidence="1 2" key="1">
    <citation type="submission" date="2018-05" db="EMBL/GenBank/DDBJ databases">
        <title>Genome Sequence of an Efficient Indole-Degrading Bacterium, Alcaligenes sp.YBY.</title>
        <authorList>
            <person name="Yang B."/>
        </authorList>
    </citation>
    <scope>NUCLEOTIDE SEQUENCE [LARGE SCALE GENOMIC DNA]</scope>
    <source>
        <strain evidence="1 2">YBY</strain>
    </source>
</reference>
<sequence length="78" mass="8297">MNISSIKSILSGDHIAAESINPIICALKEEDLDKLTGSEKEALKQILLNMHLMIQDPATGAHLDASNKANSLLSALGE</sequence>
<gene>
    <name evidence="1" type="ORF">DF183_09445</name>
</gene>
<reference evidence="1 2" key="2">
    <citation type="submission" date="2018-05" db="EMBL/GenBank/DDBJ databases">
        <authorList>
            <person name="Lanie J.A."/>
            <person name="Ng W.-L."/>
            <person name="Kazmierczak K.M."/>
            <person name="Andrzejewski T.M."/>
            <person name="Davidsen T.M."/>
            <person name="Wayne K.J."/>
            <person name="Tettelin H."/>
            <person name="Glass J.I."/>
            <person name="Rusch D."/>
            <person name="Podicherti R."/>
            <person name="Tsui H.-C.T."/>
            <person name="Winkler M.E."/>
        </authorList>
    </citation>
    <scope>NUCLEOTIDE SEQUENCE [LARGE SCALE GENOMIC DNA]</scope>
    <source>
        <strain evidence="1 2">YBY</strain>
    </source>
</reference>
<evidence type="ECO:0000313" key="2">
    <source>
        <dbReference type="Proteomes" id="UP000245216"/>
    </source>
</evidence>
<dbReference type="AlphaFoldDB" id="A0A2U2BLP2"/>
<accession>A0A2U2BLP2</accession>